<dbReference type="EMBL" id="BJUD01000018">
    <property type="protein sequence ID" value="GEK28784.1"/>
    <property type="molecule type" value="Genomic_DNA"/>
</dbReference>
<dbReference type="Pfam" id="PF01668">
    <property type="entry name" value="SmpB"/>
    <property type="match status" value="1"/>
</dbReference>
<keyword evidence="1 3" id="KW-0963">Cytoplasm</keyword>
<organism evidence="5 6">
    <name type="scientific">Furfurilactobacillus siliginis</name>
    <dbReference type="NCBI Taxonomy" id="348151"/>
    <lineage>
        <taxon>Bacteria</taxon>
        <taxon>Bacillati</taxon>
        <taxon>Bacillota</taxon>
        <taxon>Bacilli</taxon>
        <taxon>Lactobacillales</taxon>
        <taxon>Lactobacillaceae</taxon>
        <taxon>Furfurilactobacillus</taxon>
    </lineage>
</organism>
<dbReference type="GO" id="GO:0005829">
    <property type="term" value="C:cytosol"/>
    <property type="evidence" value="ECO:0007669"/>
    <property type="project" value="TreeGrafter"/>
</dbReference>
<dbReference type="InterPro" id="IPR020081">
    <property type="entry name" value="SsrA-bd_prot_CS"/>
</dbReference>
<gene>
    <name evidence="3 4" type="primary">smpB</name>
    <name evidence="5" type="ORF">IV55_GL001177</name>
    <name evidence="4" type="ORF">LSI01_10950</name>
</gene>
<dbReference type="InterPro" id="IPR000037">
    <property type="entry name" value="SsrA-bd_prot"/>
</dbReference>
<evidence type="ECO:0000313" key="7">
    <source>
        <dbReference type="Proteomes" id="UP000321429"/>
    </source>
</evidence>
<evidence type="ECO:0000256" key="3">
    <source>
        <dbReference type="HAMAP-Rule" id="MF_00023"/>
    </source>
</evidence>
<dbReference type="SUPFAM" id="SSF74982">
    <property type="entry name" value="Small protein B (SmpB)"/>
    <property type="match status" value="1"/>
</dbReference>
<protein>
    <recommendedName>
        <fullName evidence="3">SsrA-binding protein</fullName>
    </recommendedName>
    <alternativeName>
        <fullName evidence="3">Small protein B</fullName>
    </alternativeName>
</protein>
<accession>A0A0R2L4H4</accession>
<dbReference type="RefSeq" id="WP_057809290.1">
    <property type="nucleotide sequence ID" value="NZ_BJUD01000018.1"/>
</dbReference>
<dbReference type="NCBIfam" id="TIGR00086">
    <property type="entry name" value="smpB"/>
    <property type="match status" value="1"/>
</dbReference>
<dbReference type="Gene3D" id="2.40.280.10">
    <property type="match status" value="1"/>
</dbReference>
<evidence type="ECO:0000256" key="2">
    <source>
        <dbReference type="ARBA" id="ARBA00022884"/>
    </source>
</evidence>
<comment type="function">
    <text evidence="3">Required for rescue of stalled ribosomes mediated by trans-translation. Binds to transfer-messenger RNA (tmRNA), required for stable association of tmRNA with ribosomes. tmRNA and SmpB together mimic tRNA shape, replacing the anticodon stem-loop with SmpB. tmRNA is encoded by the ssrA gene; the 2 termini fold to resemble tRNA(Ala) and it encodes a 'tag peptide', a short internal open reading frame. During trans-translation Ala-aminoacylated tmRNA acts like a tRNA, entering the A-site of stalled ribosomes, displacing the stalled mRNA. The ribosome then switches to translate the ORF on the tmRNA; the nascent peptide is terminated with the 'tag peptide' encoded by the tmRNA and targeted for degradation. The ribosome is freed to recommence translation, which seems to be the essential function of trans-translation.</text>
</comment>
<keyword evidence="6" id="KW-1185">Reference proteome</keyword>
<dbReference type="PANTHER" id="PTHR30308:SF2">
    <property type="entry name" value="SSRA-BINDING PROTEIN"/>
    <property type="match status" value="1"/>
</dbReference>
<dbReference type="Proteomes" id="UP000051139">
    <property type="component" value="Unassembled WGS sequence"/>
</dbReference>
<dbReference type="PROSITE" id="PS01317">
    <property type="entry name" value="SSRP"/>
    <property type="match status" value="1"/>
</dbReference>
<reference evidence="4 7" key="2">
    <citation type="submission" date="2019-07" db="EMBL/GenBank/DDBJ databases">
        <title>Whole genome shotgun sequence of Lactobacillus siliginis NBRC 101315.</title>
        <authorList>
            <person name="Hosoyama A."/>
            <person name="Uohara A."/>
            <person name="Ohji S."/>
            <person name="Ichikawa N."/>
        </authorList>
    </citation>
    <scope>NUCLEOTIDE SEQUENCE [LARGE SCALE GENOMIC DNA]</scope>
    <source>
        <strain evidence="4 7">NBRC 101315</strain>
    </source>
</reference>
<comment type="similarity">
    <text evidence="3">Belongs to the SmpB family.</text>
</comment>
<dbReference type="STRING" id="348151.IV55_GL001177"/>
<reference evidence="5 6" key="1">
    <citation type="journal article" date="2015" name="Genome Announc.">
        <title>Expanding the biotechnology potential of lactobacilli through comparative genomics of 213 strains and associated genera.</title>
        <authorList>
            <person name="Sun Z."/>
            <person name="Harris H.M."/>
            <person name="McCann A."/>
            <person name="Guo C."/>
            <person name="Argimon S."/>
            <person name="Zhang W."/>
            <person name="Yang X."/>
            <person name="Jeffery I.B."/>
            <person name="Cooney J.C."/>
            <person name="Kagawa T.F."/>
            <person name="Liu W."/>
            <person name="Song Y."/>
            <person name="Salvetti E."/>
            <person name="Wrobel A."/>
            <person name="Rasinkangas P."/>
            <person name="Parkhill J."/>
            <person name="Rea M.C."/>
            <person name="O'Sullivan O."/>
            <person name="Ritari J."/>
            <person name="Douillard F.P."/>
            <person name="Paul Ross R."/>
            <person name="Yang R."/>
            <person name="Briner A.E."/>
            <person name="Felis G.E."/>
            <person name="de Vos W.M."/>
            <person name="Barrangou R."/>
            <person name="Klaenhammer T.R."/>
            <person name="Caufield P.W."/>
            <person name="Cui Y."/>
            <person name="Zhang H."/>
            <person name="O'Toole P.W."/>
        </authorList>
    </citation>
    <scope>NUCLEOTIDE SEQUENCE [LARGE SCALE GENOMIC DNA]</scope>
    <source>
        <strain evidence="5 6">DSM 22696</strain>
    </source>
</reference>
<dbReference type="GO" id="GO:0070929">
    <property type="term" value="P:trans-translation"/>
    <property type="evidence" value="ECO:0007669"/>
    <property type="project" value="UniProtKB-UniRule"/>
</dbReference>
<dbReference type="Proteomes" id="UP000321429">
    <property type="component" value="Unassembled WGS sequence"/>
</dbReference>
<dbReference type="AlphaFoldDB" id="A0A0R2L4H4"/>
<evidence type="ECO:0000313" key="5">
    <source>
        <dbReference type="EMBL" id="KRN96649.1"/>
    </source>
</evidence>
<comment type="subcellular location">
    <subcellularLocation>
        <location evidence="3">Cytoplasm</location>
    </subcellularLocation>
    <text evidence="3">The tmRNA-SmpB complex associates with stalled 70S ribosomes.</text>
</comment>
<dbReference type="OrthoDB" id="9805462at2"/>
<dbReference type="NCBIfam" id="NF003843">
    <property type="entry name" value="PRK05422.1"/>
    <property type="match status" value="1"/>
</dbReference>
<dbReference type="PANTHER" id="PTHR30308">
    <property type="entry name" value="TMRNA-BINDING COMPONENT OF TRANS-TRANSLATION TAGGING COMPLEX"/>
    <property type="match status" value="1"/>
</dbReference>
<evidence type="ECO:0000313" key="6">
    <source>
        <dbReference type="Proteomes" id="UP000051139"/>
    </source>
</evidence>
<comment type="caution">
    <text evidence="5">The sequence shown here is derived from an EMBL/GenBank/DDBJ whole genome shotgun (WGS) entry which is preliminary data.</text>
</comment>
<proteinExistence type="inferred from homology"/>
<dbReference type="EMBL" id="JQCB01000003">
    <property type="protein sequence ID" value="KRN96649.1"/>
    <property type="molecule type" value="Genomic_DNA"/>
</dbReference>
<dbReference type="InterPro" id="IPR023620">
    <property type="entry name" value="SmpB"/>
</dbReference>
<dbReference type="CDD" id="cd09294">
    <property type="entry name" value="SmpB"/>
    <property type="match status" value="1"/>
</dbReference>
<evidence type="ECO:0000256" key="1">
    <source>
        <dbReference type="ARBA" id="ARBA00022490"/>
    </source>
</evidence>
<name>A0A0R2L4H4_9LACO</name>
<dbReference type="GO" id="GO:0003723">
    <property type="term" value="F:RNA binding"/>
    <property type="evidence" value="ECO:0007669"/>
    <property type="project" value="UniProtKB-UniRule"/>
</dbReference>
<keyword evidence="2 3" id="KW-0694">RNA-binding</keyword>
<dbReference type="PATRIC" id="fig|348151.3.peg.1207"/>
<sequence length="156" mass="17650">MAKKPKSSNDALANNRKARHEYSILETYEAGMELTGTEIKSVRSARITIGDGFVSIKNDEAFLMNVNIAEFTAGNRFNHDPLRSRKLLLHKREIGKLQAAIAQKGMTIVPLKVYIKHGFAKVLIGVAQGKHAYDKREALKKRDQQRDIDRALSQRY</sequence>
<evidence type="ECO:0000313" key="4">
    <source>
        <dbReference type="EMBL" id="GEK28784.1"/>
    </source>
</evidence>
<dbReference type="GO" id="GO:0070930">
    <property type="term" value="P:trans-translation-dependent protein tagging"/>
    <property type="evidence" value="ECO:0007669"/>
    <property type="project" value="TreeGrafter"/>
</dbReference>
<dbReference type="HAMAP" id="MF_00023">
    <property type="entry name" value="SmpB"/>
    <property type="match status" value="1"/>
</dbReference>